<comment type="caution">
    <text evidence="1">The sequence shown here is derived from an EMBL/GenBank/DDBJ whole genome shotgun (WGS) entry which is preliminary data.</text>
</comment>
<reference evidence="1 2" key="1">
    <citation type="submission" date="2020-07" db="EMBL/GenBank/DDBJ databases">
        <title>Sequencing the genomes of 1000 actinobacteria strains.</title>
        <authorList>
            <person name="Klenk H.-P."/>
        </authorList>
    </citation>
    <scope>NUCLEOTIDE SEQUENCE [LARGE SCALE GENOMIC DNA]</scope>
    <source>
        <strain evidence="1 2">DSM 26341</strain>
    </source>
</reference>
<evidence type="ECO:0000313" key="1">
    <source>
        <dbReference type="EMBL" id="NYI66628.1"/>
    </source>
</evidence>
<dbReference type="AlphaFoldDB" id="A0A7Z0ABJ5"/>
<dbReference type="Proteomes" id="UP000539111">
    <property type="component" value="Unassembled WGS sequence"/>
</dbReference>
<gene>
    <name evidence="1" type="ORF">BJY26_000934</name>
</gene>
<name>A0A7Z0ABJ5_9MICO</name>
<proteinExistence type="predicted"/>
<dbReference type="EMBL" id="JACBZP010000001">
    <property type="protein sequence ID" value="NYI66628.1"/>
    <property type="molecule type" value="Genomic_DNA"/>
</dbReference>
<keyword evidence="2" id="KW-1185">Reference proteome</keyword>
<dbReference type="RefSeq" id="WP_179426107.1">
    <property type="nucleotide sequence ID" value="NZ_JACBZP010000001.1"/>
</dbReference>
<protein>
    <submittedName>
        <fullName evidence="1">Uncharacterized protein</fullName>
    </submittedName>
</protein>
<organism evidence="1 2">
    <name type="scientific">Spelaeicoccus albus</name>
    <dbReference type="NCBI Taxonomy" id="1280376"/>
    <lineage>
        <taxon>Bacteria</taxon>
        <taxon>Bacillati</taxon>
        <taxon>Actinomycetota</taxon>
        <taxon>Actinomycetes</taxon>
        <taxon>Micrococcales</taxon>
        <taxon>Brevibacteriaceae</taxon>
        <taxon>Spelaeicoccus</taxon>
    </lineage>
</organism>
<evidence type="ECO:0000313" key="2">
    <source>
        <dbReference type="Proteomes" id="UP000539111"/>
    </source>
</evidence>
<sequence length="94" mass="9750">MTQLTQGTRAESRAAVVDFEMPSGAVLAHWRRSDHCPAIPAAALVISGTLAVRMPGCPDEHCAAGDVVRLDLAVDAWTIGQQPCLLAALGTGGK</sequence>
<accession>A0A7Z0ABJ5</accession>